<dbReference type="Ensembl" id="ENSSDUT00000011204.1">
    <property type="protein sequence ID" value="ENSSDUP00000011002.1"/>
    <property type="gene ID" value="ENSSDUG00000007840.1"/>
</dbReference>
<feature type="domain" description="Granulins" evidence="6">
    <location>
        <begin position="635"/>
        <end position="648"/>
    </location>
</feature>
<dbReference type="OMA" id="WFTKQPA"/>
<evidence type="ECO:0000256" key="4">
    <source>
        <dbReference type="ARBA" id="ARBA00023157"/>
    </source>
</evidence>
<feature type="domain" description="Granulins" evidence="6">
    <location>
        <begin position="877"/>
        <end position="890"/>
    </location>
</feature>
<keyword evidence="8" id="KW-1185">Reference proteome</keyword>
<feature type="signal peptide" evidence="5">
    <location>
        <begin position="1"/>
        <end position="18"/>
    </location>
</feature>
<feature type="domain" description="Granulins" evidence="6">
    <location>
        <begin position="799"/>
        <end position="812"/>
    </location>
</feature>
<feature type="domain" description="Granulins" evidence="6">
    <location>
        <begin position="474"/>
        <end position="487"/>
    </location>
</feature>
<keyword evidence="5" id="KW-0732">Signal</keyword>
<dbReference type="Gene3D" id="2.10.25.160">
    <property type="entry name" value="Granulin"/>
    <property type="match status" value="12"/>
</dbReference>
<dbReference type="Proteomes" id="UP000261420">
    <property type="component" value="Unplaced"/>
</dbReference>
<name>A0A3B4TY61_SERDU</name>
<dbReference type="SUPFAM" id="SSF57277">
    <property type="entry name" value="Granulin repeat"/>
    <property type="match status" value="9"/>
</dbReference>
<dbReference type="GeneID" id="111219772"/>
<dbReference type="CTD" id="335453"/>
<comment type="subcellular location">
    <subcellularLocation>
        <location evidence="1">Secreted</location>
    </subcellularLocation>
</comment>
<comment type="similarity">
    <text evidence="2">Belongs to the granulin family.</text>
</comment>
<evidence type="ECO:0000313" key="7">
    <source>
        <dbReference type="Ensembl" id="ENSSDUP00000011002.1"/>
    </source>
</evidence>
<dbReference type="InterPro" id="IPR000118">
    <property type="entry name" value="Granulin"/>
</dbReference>
<dbReference type="InterPro" id="IPR039036">
    <property type="entry name" value="Granulin_fam"/>
</dbReference>
<organism evidence="7 8">
    <name type="scientific">Seriola dumerili</name>
    <name type="common">Greater amberjack</name>
    <name type="synonym">Caranx dumerili</name>
    <dbReference type="NCBI Taxonomy" id="41447"/>
    <lineage>
        <taxon>Eukaryota</taxon>
        <taxon>Metazoa</taxon>
        <taxon>Chordata</taxon>
        <taxon>Craniata</taxon>
        <taxon>Vertebrata</taxon>
        <taxon>Euteleostomi</taxon>
        <taxon>Actinopterygii</taxon>
        <taxon>Neopterygii</taxon>
        <taxon>Teleostei</taxon>
        <taxon>Neoteleostei</taxon>
        <taxon>Acanthomorphata</taxon>
        <taxon>Carangaria</taxon>
        <taxon>Carangiformes</taxon>
        <taxon>Carangidae</taxon>
        <taxon>Seriola</taxon>
    </lineage>
</organism>
<reference evidence="7" key="1">
    <citation type="submission" date="2025-08" db="UniProtKB">
        <authorList>
            <consortium name="Ensembl"/>
        </authorList>
    </citation>
    <scope>IDENTIFICATION</scope>
</reference>
<feature type="domain" description="Granulins" evidence="6">
    <location>
        <begin position="400"/>
        <end position="413"/>
    </location>
</feature>
<dbReference type="GO" id="GO:1903979">
    <property type="term" value="P:negative regulation of microglial cell activation"/>
    <property type="evidence" value="ECO:0007669"/>
    <property type="project" value="Ensembl"/>
</dbReference>
<dbReference type="AlphaFoldDB" id="A0A3B4TY61"/>
<evidence type="ECO:0000256" key="3">
    <source>
        <dbReference type="ARBA" id="ARBA00022525"/>
    </source>
</evidence>
<feature type="domain" description="Granulins" evidence="6">
    <location>
        <begin position="557"/>
        <end position="570"/>
    </location>
</feature>
<dbReference type="FunFam" id="2.10.25.160:FF:000001">
    <property type="entry name" value="Granulin precursor"/>
    <property type="match status" value="4"/>
</dbReference>
<reference evidence="7" key="2">
    <citation type="submission" date="2025-09" db="UniProtKB">
        <authorList>
            <consortium name="Ensembl"/>
        </authorList>
    </citation>
    <scope>IDENTIFICATION</scope>
</reference>
<evidence type="ECO:0000256" key="1">
    <source>
        <dbReference type="ARBA" id="ARBA00004613"/>
    </source>
</evidence>
<evidence type="ECO:0000256" key="2">
    <source>
        <dbReference type="ARBA" id="ARBA00010093"/>
    </source>
</evidence>
<feature type="domain" description="Granulins" evidence="6">
    <location>
        <begin position="962"/>
        <end position="975"/>
    </location>
</feature>
<dbReference type="RefSeq" id="XP_022598266.1">
    <property type="nucleotide sequence ID" value="XM_022742545.1"/>
</dbReference>
<evidence type="ECO:0000313" key="8">
    <source>
        <dbReference type="Proteomes" id="UP000261420"/>
    </source>
</evidence>
<dbReference type="GeneTree" id="ENSGT00470000042293"/>
<dbReference type="KEGG" id="sdu:111219772"/>
<dbReference type="SMART" id="SM00277">
    <property type="entry name" value="GRAN"/>
    <property type="match status" value="12"/>
</dbReference>
<dbReference type="GO" id="GO:0005576">
    <property type="term" value="C:extracellular region"/>
    <property type="evidence" value="ECO:0007669"/>
    <property type="project" value="UniProtKB-SubCell"/>
</dbReference>
<sequence>MALQMGILCLALLGLSTALVCPDGGMCEDKNTCCKNTVGGYGCCPLPRAECCSDHLHCCYEGTLCDLVHKKCVNKTVSLPWMTRLPAKQFWLVPQQLSERVKAVICPDQESECPDDTTCCQLPDGSWGCCPLAKAVCCEDKRHCCPEGTKCDLVHSKCVSASLESIPMLEKLPARKRKNNAGLYGSTAPTVGSVSCPDGKSNCPNGTSCCLSPSGDYNCCFYPDAVCCKDHIHCCPSNTTCDLKLEICRSGQIHVPLRKKIPSMPNNSLYGSTALPVGSVTCPGGKTSCPDGTSCCLSPSGDYNCCFYPDAVCCKDHIHCCPSNTTCDLELEICRSGQIHVPLMKKIPSLPNDSLYGSTAPTVGSVLCPDGKSNCPNGTSCCLSPSGDYNCCFYPDAVCCSDHIHCCPSNTTCDLELEICRSGQIHVPLMKKIPSLPNDIDCPDKKSACPDETTCCQMANSSYGCCPMPYAVCCSDHIHCCPEGTECDLIHSTCVSTRGDVTMASKIPAAVTEVVAAQSKVGAVPCNDSVACADGSTCCKSLEGEWVCCPLPKAVCCEDHLHCCPHGTVCNLAASTCDDPTGSAVTPWLGKVPIFPLLTDNSKCNRSTSCPGKSTCCKTASGDWACCPLPQAVCCDDHEHCCPHGTICNLEAETCDDPSGFSPSLPWVEKVSALTAEVLDEKCDKETMCPGGTTCCKKNSGQWACCPLPKAVCCNDQEHCCPKGYKCNVAEQTCDKPGHLSVPWLLKIPALQKQPVSSSAPPARNMCDAKTSCPKDTTCCFMDRTHKWGCCPLPKAVCCKDGNHCCPSGHTCEPHRSSCSKGPHVIPWFTKVSALTEPGSVSDVKCDDKSSCASGTTCCKLPTGEWGCCPLVKAVCCADHEHCCPQGYTCNMQTGTCEKKKDALVHTLPQSKVVRSEPRDTEDDTDVPCDSTGEFRCPKQETCCKMSATEWACCPSPRATCCSDSKHCCPVGYSCDHKSVGCTLKTQLTWDTLLADRKRDLVPRGL</sequence>
<feature type="chain" id="PRO_5017369463" evidence="5">
    <location>
        <begin position="19"/>
        <end position="1006"/>
    </location>
</feature>
<evidence type="ECO:0000259" key="6">
    <source>
        <dbReference type="PROSITE" id="PS00799"/>
    </source>
</evidence>
<dbReference type="Pfam" id="PF00396">
    <property type="entry name" value="Granulin"/>
    <property type="match status" value="12"/>
</dbReference>
<feature type="domain" description="Granulins" evidence="6">
    <location>
        <begin position="228"/>
        <end position="241"/>
    </location>
</feature>
<accession>A0A3B4TY61</accession>
<dbReference type="PANTHER" id="PTHR12274">
    <property type="entry name" value="GRANULIN"/>
    <property type="match status" value="1"/>
</dbReference>
<feature type="domain" description="Granulins" evidence="6">
    <location>
        <begin position="314"/>
        <end position="327"/>
    </location>
</feature>
<dbReference type="GO" id="GO:0048714">
    <property type="term" value="P:positive regulation of oligodendrocyte differentiation"/>
    <property type="evidence" value="ECO:0007669"/>
    <property type="project" value="Ensembl"/>
</dbReference>
<protein>
    <submittedName>
        <fullName evidence="7">Granulin b</fullName>
    </submittedName>
</protein>
<evidence type="ECO:0000256" key="5">
    <source>
        <dbReference type="SAM" id="SignalP"/>
    </source>
</evidence>
<dbReference type="PROSITE" id="PS00799">
    <property type="entry name" value="GRANULINS"/>
    <property type="match status" value="11"/>
</dbReference>
<keyword evidence="3" id="KW-0964">Secreted</keyword>
<keyword evidence="4" id="KW-1015">Disulfide bond</keyword>
<proteinExistence type="inferred from homology"/>
<dbReference type="GO" id="GO:0048675">
    <property type="term" value="P:axon extension"/>
    <property type="evidence" value="ECO:0007669"/>
    <property type="project" value="Ensembl"/>
</dbReference>
<dbReference type="InterPro" id="IPR037277">
    <property type="entry name" value="Granulin_sf"/>
</dbReference>
<dbReference type="PANTHER" id="PTHR12274:SF3">
    <property type="entry name" value="PROGRANULIN"/>
    <property type="match status" value="1"/>
</dbReference>
<dbReference type="STRING" id="41447.ENSSDUP00000011002"/>
<feature type="domain" description="Granulins" evidence="6">
    <location>
        <begin position="714"/>
        <end position="727"/>
    </location>
</feature>
<feature type="domain" description="Granulins" evidence="6">
    <location>
        <begin position="138"/>
        <end position="151"/>
    </location>
</feature>